<sequence>MSEQDSSFRTASPAGVSEVKSALTIRDNSLSSTVDSESDGHADISIHDKPASETESHCVRGSDDIGLGCKTFEEKAANETKSDFVAGVESLSCNKQRKSATVKVKVSGGKNCQTQHTDLYEDNAGESEQENSDHDDFSHSPKNVLQWYRFLSFVVCISFCVTDTEKLSMSNKPSEKTYPSSFENRRKKHSKARSSETSKPANTKAQHKLSVNEIFANSRKTSGKRQKSKKLNDLLGAFDTFHFFDPAPVTAFVYPVSRQNPKHGQSSQSQREQHKEPPPPPPAERRKWPPENVYGLPWSTFRQELRRLGTFMDMPANSPVFAVRLAQAGFLRYPDGAIICFFCGLQRDEWNAGDLPVEIHRRLRGDCPMVTGGECENQPVVITLPEERLQELMAVWSLSGPSLVQGREPAHQQRGVEVADATATASQPTQTTSRASNPSAYSTGRGPTARAADLAADGHPPASGAGSAGAQASAPPDRRATPAAAAANPSISGASPLSAPAVGNNSAQARDQLPPRMGLMGGDVASANPGAPRGPIFDGTAQPEPPRNPADNISASGSEPRAGQQVVTYQQLGIVTEAPKRSDMAMLNSRVGSFRNWPATASHTPLQLAEAGFFYAGYADCGRCFFCGGGLKNWEPVDNAWVEHARWFAKCAYIRQCQGQDFIDVVQELNVDRCPISLDQVTAEINRRRADGERIQEPVVDPAVSSILELGVRPEDINSAVLRVQREGHLVTADRLLDTLQAEGVLAAGGADDASSISDSELGQVEELVTENSAIREQRMCKICLDKESCIVFLPCGHLVSCAECSPALKHCPMCRQRVKGRVRAFPA</sequence>
<dbReference type="Gene3D" id="3.30.40.10">
    <property type="entry name" value="Zinc/RING finger domain, C3HC4 (zinc finger)"/>
    <property type="match status" value="1"/>
</dbReference>
<feature type="region of interest" description="Disordered" evidence="6">
    <location>
        <begin position="258"/>
        <end position="291"/>
    </location>
</feature>
<feature type="domain" description="RING-type" evidence="7">
    <location>
        <begin position="781"/>
        <end position="816"/>
    </location>
</feature>
<dbReference type="Gene3D" id="1.10.1170.10">
    <property type="entry name" value="Inhibitor Of Apoptosis Protein (2mihbC-IAP-1), Chain A"/>
    <property type="match status" value="2"/>
</dbReference>
<dbReference type="FunFam" id="1.10.1170.10:FF:000002">
    <property type="entry name" value="Baculoviral IAP repeat containing 7"/>
    <property type="match status" value="1"/>
</dbReference>
<dbReference type="GO" id="GO:0043027">
    <property type="term" value="F:cysteine-type endopeptidase inhibitor activity involved in apoptotic process"/>
    <property type="evidence" value="ECO:0007669"/>
    <property type="project" value="TreeGrafter"/>
</dbReference>
<dbReference type="Proteomes" id="UP001374579">
    <property type="component" value="Unassembled WGS sequence"/>
</dbReference>
<feature type="compositionally biased region" description="Polar residues" evidence="6">
    <location>
        <begin position="1"/>
        <end position="10"/>
    </location>
</feature>
<dbReference type="SMART" id="SM00184">
    <property type="entry name" value="RING"/>
    <property type="match status" value="1"/>
</dbReference>
<accession>A0AAN9BK06</accession>
<feature type="compositionally biased region" description="Low complexity" evidence="6">
    <location>
        <begin position="455"/>
        <end position="496"/>
    </location>
</feature>
<dbReference type="GO" id="GO:0051726">
    <property type="term" value="P:regulation of cell cycle"/>
    <property type="evidence" value="ECO:0007669"/>
    <property type="project" value="TreeGrafter"/>
</dbReference>
<dbReference type="PROSITE" id="PS50143">
    <property type="entry name" value="BIR_REPEAT_2"/>
    <property type="match status" value="2"/>
</dbReference>
<evidence type="ECO:0000313" key="9">
    <source>
        <dbReference type="Proteomes" id="UP001374579"/>
    </source>
</evidence>
<feature type="region of interest" description="Disordered" evidence="6">
    <location>
        <begin position="1"/>
        <end position="64"/>
    </location>
</feature>
<evidence type="ECO:0000259" key="7">
    <source>
        <dbReference type="PROSITE" id="PS50089"/>
    </source>
</evidence>
<comment type="caution">
    <text evidence="8">The sequence shown here is derived from an EMBL/GenBank/DDBJ whole genome shotgun (WGS) entry which is preliminary data.</text>
</comment>
<keyword evidence="9" id="KW-1185">Reference proteome</keyword>
<dbReference type="PANTHER" id="PTHR10044">
    <property type="entry name" value="INHIBITOR OF APOPTOSIS"/>
    <property type="match status" value="1"/>
</dbReference>
<dbReference type="CDD" id="cd16510">
    <property type="entry name" value="RING-HC_IAPs"/>
    <property type="match status" value="1"/>
</dbReference>
<keyword evidence="4" id="KW-0862">Zinc</keyword>
<gene>
    <name evidence="8" type="ORF">V1264_014983</name>
</gene>
<dbReference type="CDD" id="cd00022">
    <property type="entry name" value="BIR"/>
    <property type="match status" value="2"/>
</dbReference>
<keyword evidence="3 5" id="KW-0863">Zinc-finger</keyword>
<organism evidence="8 9">
    <name type="scientific">Littorina saxatilis</name>
    <dbReference type="NCBI Taxonomy" id="31220"/>
    <lineage>
        <taxon>Eukaryota</taxon>
        <taxon>Metazoa</taxon>
        <taxon>Spiralia</taxon>
        <taxon>Lophotrochozoa</taxon>
        <taxon>Mollusca</taxon>
        <taxon>Gastropoda</taxon>
        <taxon>Caenogastropoda</taxon>
        <taxon>Littorinimorpha</taxon>
        <taxon>Littorinoidea</taxon>
        <taxon>Littorinidae</taxon>
        <taxon>Littorina</taxon>
    </lineage>
</organism>
<dbReference type="SMART" id="SM00238">
    <property type="entry name" value="BIR"/>
    <property type="match status" value="2"/>
</dbReference>
<dbReference type="PROSITE" id="PS50089">
    <property type="entry name" value="ZF_RING_2"/>
    <property type="match status" value="1"/>
</dbReference>
<feature type="compositionally biased region" description="Low complexity" evidence="6">
    <location>
        <begin position="419"/>
        <end position="436"/>
    </location>
</feature>
<dbReference type="InterPro" id="IPR001370">
    <property type="entry name" value="BIR_rpt"/>
</dbReference>
<feature type="region of interest" description="Disordered" evidence="6">
    <location>
        <begin position="403"/>
        <end position="562"/>
    </location>
</feature>
<evidence type="ECO:0000256" key="2">
    <source>
        <dbReference type="ARBA" id="ARBA00022723"/>
    </source>
</evidence>
<feature type="compositionally biased region" description="Polar residues" evidence="6">
    <location>
        <begin position="169"/>
        <end position="182"/>
    </location>
</feature>
<dbReference type="Pfam" id="PF13920">
    <property type="entry name" value="zf-C3HC4_3"/>
    <property type="match status" value="1"/>
</dbReference>
<name>A0AAN9BK06_9CAEN</name>
<dbReference type="Pfam" id="PF00653">
    <property type="entry name" value="BIR"/>
    <property type="match status" value="2"/>
</dbReference>
<feature type="compositionally biased region" description="Basic and acidic residues" evidence="6">
    <location>
        <begin position="271"/>
        <end position="289"/>
    </location>
</feature>
<evidence type="ECO:0000256" key="4">
    <source>
        <dbReference type="ARBA" id="ARBA00022833"/>
    </source>
</evidence>
<dbReference type="GO" id="GO:0043066">
    <property type="term" value="P:negative regulation of apoptotic process"/>
    <property type="evidence" value="ECO:0007669"/>
    <property type="project" value="TreeGrafter"/>
</dbReference>
<dbReference type="GO" id="GO:0008270">
    <property type="term" value="F:zinc ion binding"/>
    <property type="evidence" value="ECO:0007669"/>
    <property type="project" value="UniProtKB-KW"/>
</dbReference>
<dbReference type="AlphaFoldDB" id="A0AAN9BK06"/>
<proteinExistence type="inferred from homology"/>
<dbReference type="EMBL" id="JBAMIC010000004">
    <property type="protein sequence ID" value="KAK7106987.1"/>
    <property type="molecule type" value="Genomic_DNA"/>
</dbReference>
<feature type="compositionally biased region" description="Polar residues" evidence="6">
    <location>
        <begin position="258"/>
        <end position="270"/>
    </location>
</feature>
<dbReference type="InterPro" id="IPR050784">
    <property type="entry name" value="IAP"/>
</dbReference>
<feature type="compositionally biased region" description="Polar residues" evidence="6">
    <location>
        <begin position="195"/>
        <end position="204"/>
    </location>
</feature>
<dbReference type="InterPro" id="IPR013083">
    <property type="entry name" value="Znf_RING/FYVE/PHD"/>
</dbReference>
<feature type="compositionally biased region" description="Basic and acidic residues" evidence="6">
    <location>
        <begin position="38"/>
        <end position="63"/>
    </location>
</feature>
<reference evidence="8 9" key="1">
    <citation type="submission" date="2024-02" db="EMBL/GenBank/DDBJ databases">
        <title>Chromosome-scale genome assembly of the rough periwinkle Littorina saxatilis.</title>
        <authorList>
            <person name="De Jode A."/>
            <person name="Faria R."/>
            <person name="Formenti G."/>
            <person name="Sims Y."/>
            <person name="Smith T.P."/>
            <person name="Tracey A."/>
            <person name="Wood J.M.D."/>
            <person name="Zagrodzka Z.B."/>
            <person name="Johannesson K."/>
            <person name="Butlin R.K."/>
            <person name="Leder E.H."/>
        </authorList>
    </citation>
    <scope>NUCLEOTIDE SEQUENCE [LARGE SCALE GENOMIC DNA]</scope>
    <source>
        <strain evidence="8">Snail1</strain>
        <tissue evidence="8">Muscle</tissue>
    </source>
</reference>
<protein>
    <recommendedName>
        <fullName evidence="7">RING-type domain-containing protein</fullName>
    </recommendedName>
</protein>
<dbReference type="PANTHER" id="PTHR10044:SF139">
    <property type="entry name" value="DEATH-ASSOCIATED INHIBITOR OF APOPTOSIS 2"/>
    <property type="match status" value="1"/>
</dbReference>
<dbReference type="SUPFAM" id="SSF57924">
    <property type="entry name" value="Inhibitor of apoptosis (IAP) repeat"/>
    <property type="match status" value="2"/>
</dbReference>
<keyword evidence="2" id="KW-0479">Metal-binding</keyword>
<evidence type="ECO:0000256" key="6">
    <source>
        <dbReference type="SAM" id="MobiDB-lite"/>
    </source>
</evidence>
<feature type="region of interest" description="Disordered" evidence="6">
    <location>
        <begin position="169"/>
        <end position="228"/>
    </location>
</feature>
<evidence type="ECO:0000313" key="8">
    <source>
        <dbReference type="EMBL" id="KAK7106987.1"/>
    </source>
</evidence>
<evidence type="ECO:0000256" key="5">
    <source>
        <dbReference type="PROSITE-ProRule" id="PRU00175"/>
    </source>
</evidence>
<evidence type="ECO:0000256" key="3">
    <source>
        <dbReference type="ARBA" id="ARBA00022771"/>
    </source>
</evidence>
<evidence type="ECO:0000256" key="1">
    <source>
        <dbReference type="ARBA" id="ARBA00006672"/>
    </source>
</evidence>
<dbReference type="GO" id="GO:0005737">
    <property type="term" value="C:cytoplasm"/>
    <property type="evidence" value="ECO:0007669"/>
    <property type="project" value="TreeGrafter"/>
</dbReference>
<dbReference type="InterPro" id="IPR001841">
    <property type="entry name" value="Znf_RING"/>
</dbReference>
<dbReference type="GO" id="GO:0005634">
    <property type="term" value="C:nucleus"/>
    <property type="evidence" value="ECO:0007669"/>
    <property type="project" value="TreeGrafter"/>
</dbReference>
<comment type="similarity">
    <text evidence="1">Belongs to the IAP family.</text>
</comment>
<feature type="compositionally biased region" description="Polar residues" evidence="6">
    <location>
        <begin position="26"/>
        <end position="35"/>
    </location>
</feature>